<keyword evidence="3" id="KW-0963">Cytoplasm</keyword>
<dbReference type="HAMAP" id="MF_00197">
    <property type="entry name" value="DAP_epimerase"/>
    <property type="match status" value="1"/>
</dbReference>
<keyword evidence="6" id="KW-1185">Reference proteome</keyword>
<dbReference type="NCBIfam" id="TIGR00652">
    <property type="entry name" value="DapF"/>
    <property type="match status" value="1"/>
</dbReference>
<accession>A0A1E7LHG0</accession>
<comment type="caution">
    <text evidence="5">The sequence shown here is derived from an EMBL/GenBank/DDBJ whole genome shotgun (WGS) entry which is preliminary data.</text>
</comment>
<dbReference type="EMBL" id="LJGZ01000107">
    <property type="protein sequence ID" value="OEV15636.1"/>
    <property type="molecule type" value="Genomic_DNA"/>
</dbReference>
<comment type="caution">
    <text evidence="3">Lacks conserved residue(s) required for the propagation of feature annotation.</text>
</comment>
<feature type="binding site" evidence="3">
    <location>
        <position position="228"/>
    </location>
    <ligand>
        <name>substrate</name>
    </ligand>
</feature>
<dbReference type="SUPFAM" id="SSF54506">
    <property type="entry name" value="Diaminopimelate epimerase-like"/>
    <property type="match status" value="2"/>
</dbReference>
<feature type="binding site" evidence="3">
    <location>
        <begin position="256"/>
        <end position="257"/>
    </location>
    <ligand>
        <name>substrate</name>
    </ligand>
</feature>
<reference evidence="5 6" key="1">
    <citation type="journal article" date="2016" name="Front. Microbiol.">
        <title>Comparative Genomics Analysis of Streptomyces Species Reveals Their Adaptation to the Marine Environment and Their Diversity at the Genomic Level.</title>
        <authorList>
            <person name="Tian X."/>
            <person name="Zhang Z."/>
            <person name="Yang T."/>
            <person name="Chen M."/>
            <person name="Li J."/>
            <person name="Chen F."/>
            <person name="Yang J."/>
            <person name="Li W."/>
            <person name="Zhang B."/>
            <person name="Zhang Z."/>
            <person name="Wu J."/>
            <person name="Zhang C."/>
            <person name="Long L."/>
            <person name="Xiao J."/>
        </authorList>
    </citation>
    <scope>NUCLEOTIDE SEQUENCE [LARGE SCALE GENOMIC DNA]</scope>
    <source>
        <strain evidence="5 6">SCSIO M10372</strain>
    </source>
</reference>
<evidence type="ECO:0000313" key="5">
    <source>
        <dbReference type="EMBL" id="OEV15636.1"/>
    </source>
</evidence>
<dbReference type="Proteomes" id="UP000175971">
    <property type="component" value="Unassembled WGS sequence"/>
</dbReference>
<evidence type="ECO:0000256" key="3">
    <source>
        <dbReference type="HAMAP-Rule" id="MF_00197"/>
    </source>
</evidence>
<dbReference type="EC" id="5.1.1.7" evidence="3 4"/>
<dbReference type="PANTHER" id="PTHR31689:SF0">
    <property type="entry name" value="DIAMINOPIMELATE EPIMERASE"/>
    <property type="match status" value="1"/>
</dbReference>
<comment type="similarity">
    <text evidence="1 3">Belongs to the diaminopimelate epimerase family.</text>
</comment>
<sequence>MYGAVPGRTARPGAALSPATYLRRVMTDFFKYQALGNDYVVIDPRSTGLPVTPETVRLVCDRHFGIGADGVVHGPLADPRPGVPVPLALFNSDGSVCGRSGNGLRMFALHLADRDAGSWATGEPFTLRTTAGDSPVRILDRAAGTVQVGLGRPVFEAAALPLLNEDGTPAEGSTLSVPLTVGEQKLTVTALDNGNPHTVVPVDEPTPELARDLGPRIAGHARFPHRTNVQFLRVVSRGVLEIEVYERGAGYALASGSSACAAASAARQLGLCDERVEVRMPGGSVTVTLAADGSVTLTGEVRQVATGDFAPALRALLDRTPEAAR</sequence>
<dbReference type="GO" id="GO:0008837">
    <property type="term" value="F:diaminopimelate epimerase activity"/>
    <property type="evidence" value="ECO:0007669"/>
    <property type="project" value="UniProtKB-UniRule"/>
</dbReference>
<evidence type="ECO:0000313" key="6">
    <source>
        <dbReference type="Proteomes" id="UP000175971"/>
    </source>
</evidence>
<protein>
    <recommendedName>
        <fullName evidence="3 4">Diaminopimelate epimerase</fullName>
        <shortName evidence="3">DAP epimerase</shortName>
        <ecNumber evidence="3 4">5.1.1.7</ecNumber>
    </recommendedName>
    <alternativeName>
        <fullName evidence="3">PLP-independent amino acid racemase</fullName>
    </alternativeName>
</protein>
<name>A0A1E7LHG0_9ACTN</name>
<comment type="catalytic activity">
    <reaction evidence="3">
        <text>(2S,6S)-2,6-diaminopimelate = meso-2,6-diaminopimelate</text>
        <dbReference type="Rhea" id="RHEA:15393"/>
        <dbReference type="ChEBI" id="CHEBI:57609"/>
        <dbReference type="ChEBI" id="CHEBI:57791"/>
        <dbReference type="EC" id="5.1.1.7"/>
    </reaction>
</comment>
<dbReference type="Gene3D" id="3.10.310.10">
    <property type="entry name" value="Diaminopimelate Epimerase, Chain A, domain 1"/>
    <property type="match status" value="2"/>
</dbReference>
<feature type="site" description="Could be important to modulate the pK values of the two catalytic cysteine residues" evidence="3">
    <location>
        <position position="197"/>
    </location>
</feature>
<feature type="binding site" evidence="3">
    <location>
        <begin position="101"/>
        <end position="102"/>
    </location>
    <ligand>
        <name>substrate</name>
    </ligand>
</feature>
<evidence type="ECO:0000256" key="1">
    <source>
        <dbReference type="ARBA" id="ARBA00010219"/>
    </source>
</evidence>
<dbReference type="GO" id="GO:0005829">
    <property type="term" value="C:cytosol"/>
    <property type="evidence" value="ECO:0007669"/>
    <property type="project" value="TreeGrafter"/>
</dbReference>
<dbReference type="PATRIC" id="fig|518642.7.peg.826"/>
<dbReference type="OrthoDB" id="9805408at2"/>
<proteinExistence type="inferred from homology"/>
<comment type="pathway">
    <text evidence="3">Amino-acid biosynthesis; L-lysine biosynthesis via DAP pathway; DL-2,6-diaminopimelate from LL-2,6-diaminopimelate: step 1/1.</text>
</comment>
<dbReference type="PANTHER" id="PTHR31689">
    <property type="entry name" value="DIAMINOPIMELATE EPIMERASE, CHLOROPLASTIC"/>
    <property type="match status" value="1"/>
</dbReference>
<dbReference type="GO" id="GO:0009089">
    <property type="term" value="P:lysine biosynthetic process via diaminopimelate"/>
    <property type="evidence" value="ECO:0007669"/>
    <property type="project" value="UniProtKB-UniRule"/>
</dbReference>
<comment type="subcellular location">
    <subcellularLocation>
        <location evidence="3">Cytoplasm</location>
    </subcellularLocation>
</comment>
<dbReference type="UniPathway" id="UPA00034">
    <property type="reaction ID" value="UER00025"/>
</dbReference>
<organism evidence="5 6">
    <name type="scientific">Streptomyces nanshensis</name>
    <dbReference type="NCBI Taxonomy" id="518642"/>
    <lineage>
        <taxon>Bacteria</taxon>
        <taxon>Bacillati</taxon>
        <taxon>Actinomycetota</taxon>
        <taxon>Actinomycetes</taxon>
        <taxon>Kitasatosporales</taxon>
        <taxon>Streptomycetaceae</taxon>
        <taxon>Streptomyces</taxon>
    </lineage>
</organism>
<keyword evidence="3" id="KW-0028">Amino-acid biosynthesis</keyword>
<comment type="subunit">
    <text evidence="3">Homodimer.</text>
</comment>
<gene>
    <name evidence="3" type="primary">dapF</name>
    <name evidence="5" type="ORF">AN221_37150</name>
</gene>
<dbReference type="AlphaFoldDB" id="A0A1E7LHG0"/>
<feature type="binding site" evidence="3">
    <location>
        <begin position="246"/>
        <end position="247"/>
    </location>
    <ligand>
        <name>substrate</name>
    </ligand>
</feature>
<evidence type="ECO:0000256" key="2">
    <source>
        <dbReference type="ARBA" id="ARBA00023235"/>
    </source>
</evidence>
<dbReference type="Pfam" id="PF01678">
    <property type="entry name" value="DAP_epimerase"/>
    <property type="match status" value="2"/>
</dbReference>
<feature type="binding site" evidence="3">
    <location>
        <position position="91"/>
    </location>
    <ligand>
        <name>substrate</name>
    </ligand>
</feature>
<evidence type="ECO:0000256" key="4">
    <source>
        <dbReference type="NCBIfam" id="TIGR00652"/>
    </source>
</evidence>
<keyword evidence="2 3" id="KW-0413">Isomerase</keyword>
<feature type="site" description="Could be important to modulate the pK values of the two catalytic cysteine residues" evidence="3">
    <location>
        <position position="246"/>
    </location>
</feature>
<keyword evidence="3" id="KW-0457">Lysine biosynthesis</keyword>
<dbReference type="InterPro" id="IPR001653">
    <property type="entry name" value="DAP_epimerase_DapF"/>
</dbReference>
<feature type="binding site" evidence="3">
    <location>
        <position position="37"/>
    </location>
    <ligand>
        <name>substrate</name>
    </ligand>
</feature>
<comment type="function">
    <text evidence="3">Catalyzes the stereoinversion of LL-2,6-diaminopimelate (L,L-DAP) to meso-diaminopimelate (meso-DAP), a precursor of L-lysine and an essential component of the bacterial peptidoglycan.</text>
</comment>
<feature type="binding site" evidence="3">
    <location>
        <position position="195"/>
    </location>
    <ligand>
        <name>substrate</name>
    </ligand>
</feature>